<dbReference type="EMBL" id="FLQV01000589">
    <property type="protein sequence ID" value="SBS96307.1"/>
    <property type="molecule type" value="Genomic_DNA"/>
</dbReference>
<proteinExistence type="predicted"/>
<gene>
    <name evidence="2" type="ORF">POVCU1_031980</name>
    <name evidence="1" type="ORF">POVCU2_0034700</name>
</gene>
<dbReference type="Proteomes" id="UP000078546">
    <property type="component" value="Unassembled WGS sequence"/>
</dbReference>
<dbReference type="Proteomes" id="UP000078560">
    <property type="component" value="Unassembled WGS sequence"/>
</dbReference>
<reference evidence="2" key="2">
    <citation type="submission" date="2016-05" db="EMBL/GenBank/DDBJ databases">
        <authorList>
            <person name="Lavstsen T."/>
            <person name="Jespersen J.S."/>
        </authorList>
    </citation>
    <scope>NUCLEOTIDE SEQUENCE [LARGE SCALE GENOMIC DNA]</scope>
</reference>
<evidence type="ECO:0000313" key="2">
    <source>
        <dbReference type="EMBL" id="SBS96307.1"/>
    </source>
</evidence>
<protein>
    <submittedName>
        <fullName evidence="2">Uncharacterized protein</fullName>
    </submittedName>
</protein>
<organism evidence="2 3">
    <name type="scientific">Plasmodium ovale curtisi</name>
    <dbReference type="NCBI Taxonomy" id="864141"/>
    <lineage>
        <taxon>Eukaryota</taxon>
        <taxon>Sar</taxon>
        <taxon>Alveolata</taxon>
        <taxon>Apicomplexa</taxon>
        <taxon>Aconoidasida</taxon>
        <taxon>Haemosporida</taxon>
        <taxon>Plasmodiidae</taxon>
        <taxon>Plasmodium</taxon>
        <taxon>Plasmodium (Plasmodium)</taxon>
    </lineage>
</organism>
<sequence>MDPHGSINASSESLCFVMLPASHSSNGINVWWSNGATVKTQFAELRTFRRRMLRIRVSLYHLFSEKPFICQCRGNI</sequence>
<dbReference type="EMBL" id="FLQU01000465">
    <property type="protein sequence ID" value="SBS86009.1"/>
    <property type="molecule type" value="Genomic_DNA"/>
</dbReference>
<evidence type="ECO:0000313" key="3">
    <source>
        <dbReference type="Proteomes" id="UP000078546"/>
    </source>
</evidence>
<reference evidence="3 4" key="1">
    <citation type="submission" date="2016-05" db="EMBL/GenBank/DDBJ databases">
        <authorList>
            <person name="Naeem Raeece"/>
        </authorList>
    </citation>
    <scope>NUCLEOTIDE SEQUENCE [LARGE SCALE GENOMIC DNA]</scope>
</reference>
<evidence type="ECO:0000313" key="1">
    <source>
        <dbReference type="EMBL" id="SBS86009.1"/>
    </source>
</evidence>
<name>A0A1A8WWN8_PLAOA</name>
<evidence type="ECO:0000313" key="4">
    <source>
        <dbReference type="Proteomes" id="UP000078560"/>
    </source>
</evidence>
<accession>A0A1A8WWN8</accession>
<dbReference type="AlphaFoldDB" id="A0A1A8WWN8"/>